<dbReference type="Gene3D" id="3.40.50.300">
    <property type="entry name" value="P-loop containing nucleotide triphosphate hydrolases"/>
    <property type="match status" value="1"/>
</dbReference>
<dbReference type="PANTHER" id="PTHR34301">
    <property type="entry name" value="DNA-BINDING PROTEIN-RELATED"/>
    <property type="match status" value="1"/>
</dbReference>
<dbReference type="Proteomes" id="UP001556118">
    <property type="component" value="Unassembled WGS sequence"/>
</dbReference>
<reference evidence="2 3" key="1">
    <citation type="submission" date="2024-06" db="EMBL/GenBank/DDBJ databases">
        <title>Novosphingobium rhizovicinus M1R2S20.</title>
        <authorList>
            <person name="Sun J.-Q."/>
        </authorList>
    </citation>
    <scope>NUCLEOTIDE SEQUENCE [LARGE SCALE GENOMIC DNA]</scope>
    <source>
        <strain evidence="2 3">M1R2S20</strain>
    </source>
</reference>
<evidence type="ECO:0000259" key="1">
    <source>
        <dbReference type="SMART" id="SM00382"/>
    </source>
</evidence>
<protein>
    <submittedName>
        <fullName evidence="2">ATP-binding protein</fullName>
    </submittedName>
</protein>
<sequence length="388" mass="41217">MPVQAVGPDEVGSRRNRVMVARAFDSAHPVRTRDELFGRSKELEVLLSATLDLGQHVIIHGARGSGKTSLVRIYGDHADGQGAIVIYMACEPGVNFAELVRPYLHALPATALAPGERSSFRDGLAALPESFGPRAFVDLVAERVSGQVVFIFDEFDRITEAPVKAEIAAAMKLLSDSLASVLFMLVGIAHDVADVIDCHPSLRRHMRAVPLGRIKSDSVKALIDAGEKSAGLSFNDDARVVITRASCGSPFHVRLFCQHAAIAALAGGSSSVSDSDARNGLHSAILQWAAMNNEDAQHFVSLVEHEALLPEIERIAHAAALGDRLPANVGNATTLLGDALVAEENGQSFVFRDSVAPQFLIAYAILAEAAIASNRADRLGGLINAATL</sequence>
<dbReference type="EMBL" id="JBFNXR010000036">
    <property type="protein sequence ID" value="MEW9855651.1"/>
    <property type="molecule type" value="Genomic_DNA"/>
</dbReference>
<dbReference type="Pfam" id="PF13191">
    <property type="entry name" value="AAA_16"/>
    <property type="match status" value="1"/>
</dbReference>
<evidence type="ECO:0000313" key="3">
    <source>
        <dbReference type="Proteomes" id="UP001556118"/>
    </source>
</evidence>
<comment type="caution">
    <text evidence="2">The sequence shown here is derived from an EMBL/GenBank/DDBJ whole genome shotgun (WGS) entry which is preliminary data.</text>
</comment>
<dbReference type="PANTHER" id="PTHR34301:SF8">
    <property type="entry name" value="ATPASE DOMAIN-CONTAINING PROTEIN"/>
    <property type="match status" value="1"/>
</dbReference>
<keyword evidence="2" id="KW-0067">ATP-binding</keyword>
<keyword evidence="3" id="KW-1185">Reference proteome</keyword>
<gene>
    <name evidence="2" type="ORF">ABUH87_10825</name>
</gene>
<dbReference type="GO" id="GO:0005524">
    <property type="term" value="F:ATP binding"/>
    <property type="evidence" value="ECO:0007669"/>
    <property type="project" value="UniProtKB-KW"/>
</dbReference>
<dbReference type="InterPro" id="IPR003593">
    <property type="entry name" value="AAA+_ATPase"/>
</dbReference>
<dbReference type="InterPro" id="IPR027417">
    <property type="entry name" value="P-loop_NTPase"/>
</dbReference>
<name>A0ABV3RC23_9SPHN</name>
<organism evidence="2 3">
    <name type="scientific">Novosphingobium rhizovicinum</name>
    <dbReference type="NCBI Taxonomy" id="3228928"/>
    <lineage>
        <taxon>Bacteria</taxon>
        <taxon>Pseudomonadati</taxon>
        <taxon>Pseudomonadota</taxon>
        <taxon>Alphaproteobacteria</taxon>
        <taxon>Sphingomonadales</taxon>
        <taxon>Sphingomonadaceae</taxon>
        <taxon>Novosphingobium</taxon>
    </lineage>
</organism>
<keyword evidence="2" id="KW-0547">Nucleotide-binding</keyword>
<accession>A0ABV3RC23</accession>
<dbReference type="SMART" id="SM00382">
    <property type="entry name" value="AAA"/>
    <property type="match status" value="1"/>
</dbReference>
<dbReference type="RefSeq" id="WP_367773448.1">
    <property type="nucleotide sequence ID" value="NZ_JBFNXR010000036.1"/>
</dbReference>
<dbReference type="SUPFAM" id="SSF52540">
    <property type="entry name" value="P-loop containing nucleoside triphosphate hydrolases"/>
    <property type="match status" value="1"/>
</dbReference>
<evidence type="ECO:0000313" key="2">
    <source>
        <dbReference type="EMBL" id="MEW9855651.1"/>
    </source>
</evidence>
<feature type="domain" description="AAA+ ATPase" evidence="1">
    <location>
        <begin position="53"/>
        <end position="215"/>
    </location>
</feature>
<dbReference type="InterPro" id="IPR041664">
    <property type="entry name" value="AAA_16"/>
</dbReference>
<proteinExistence type="predicted"/>